<reference evidence="1 2" key="1">
    <citation type="submission" date="2023-03" db="EMBL/GenBank/DDBJ databases">
        <title>Genome insight into feeding habits of ladybird beetles.</title>
        <authorList>
            <person name="Li H.-S."/>
            <person name="Huang Y.-H."/>
            <person name="Pang H."/>
        </authorList>
    </citation>
    <scope>NUCLEOTIDE SEQUENCE [LARGE SCALE GENOMIC DNA]</scope>
    <source>
        <strain evidence="1">SYSU_2023b</strain>
        <tissue evidence="1">Whole body</tissue>
    </source>
</reference>
<keyword evidence="2" id="KW-1185">Reference proteome</keyword>
<evidence type="ECO:0000313" key="1">
    <source>
        <dbReference type="EMBL" id="KAK9882275.1"/>
    </source>
</evidence>
<name>A0AAW1UQL2_9CUCU</name>
<sequence length="110" mass="12625">MHGNPKQLMYEKIGPDFICGYIRPDREIHGAIAKIARIQEPTAWERRRFEFKVTRTGIAAFVVVSPSWLNMAEYYITKIYNAPEVRSCLAIIRTPVSTEKIGVKQVLNNT</sequence>
<dbReference type="Proteomes" id="UP001431783">
    <property type="component" value="Unassembled WGS sequence"/>
</dbReference>
<evidence type="ECO:0000313" key="2">
    <source>
        <dbReference type="Proteomes" id="UP001431783"/>
    </source>
</evidence>
<accession>A0AAW1UQL2</accession>
<gene>
    <name evidence="1" type="ORF">WA026_020382</name>
</gene>
<comment type="caution">
    <text evidence="1">The sequence shown here is derived from an EMBL/GenBank/DDBJ whole genome shotgun (WGS) entry which is preliminary data.</text>
</comment>
<dbReference type="AlphaFoldDB" id="A0AAW1UQL2"/>
<proteinExistence type="predicted"/>
<organism evidence="1 2">
    <name type="scientific">Henosepilachna vigintioctopunctata</name>
    <dbReference type="NCBI Taxonomy" id="420089"/>
    <lineage>
        <taxon>Eukaryota</taxon>
        <taxon>Metazoa</taxon>
        <taxon>Ecdysozoa</taxon>
        <taxon>Arthropoda</taxon>
        <taxon>Hexapoda</taxon>
        <taxon>Insecta</taxon>
        <taxon>Pterygota</taxon>
        <taxon>Neoptera</taxon>
        <taxon>Endopterygota</taxon>
        <taxon>Coleoptera</taxon>
        <taxon>Polyphaga</taxon>
        <taxon>Cucujiformia</taxon>
        <taxon>Coccinelloidea</taxon>
        <taxon>Coccinellidae</taxon>
        <taxon>Epilachninae</taxon>
        <taxon>Epilachnini</taxon>
        <taxon>Henosepilachna</taxon>
    </lineage>
</organism>
<protein>
    <submittedName>
        <fullName evidence="1">Uncharacterized protein</fullName>
    </submittedName>
</protein>
<dbReference type="EMBL" id="JARQZJ010000074">
    <property type="protein sequence ID" value="KAK9882275.1"/>
    <property type="molecule type" value="Genomic_DNA"/>
</dbReference>